<evidence type="ECO:0000313" key="1">
    <source>
        <dbReference type="EMBL" id="WVZ06996.1"/>
    </source>
</evidence>
<dbReference type="Proteomes" id="UP001374535">
    <property type="component" value="Chromosome 6"/>
</dbReference>
<reference evidence="1 2" key="1">
    <citation type="journal article" date="2023" name="Life. Sci Alliance">
        <title>Evolutionary insights into 3D genome organization and epigenetic landscape of Vigna mungo.</title>
        <authorList>
            <person name="Junaid A."/>
            <person name="Singh B."/>
            <person name="Bhatia S."/>
        </authorList>
    </citation>
    <scope>NUCLEOTIDE SEQUENCE [LARGE SCALE GENOMIC DNA]</scope>
    <source>
        <strain evidence="1">Urdbean</strain>
    </source>
</reference>
<protein>
    <submittedName>
        <fullName evidence="1">Uncharacterized protein</fullName>
    </submittedName>
</protein>
<organism evidence="1 2">
    <name type="scientific">Vigna mungo</name>
    <name type="common">Black gram</name>
    <name type="synonym">Phaseolus mungo</name>
    <dbReference type="NCBI Taxonomy" id="3915"/>
    <lineage>
        <taxon>Eukaryota</taxon>
        <taxon>Viridiplantae</taxon>
        <taxon>Streptophyta</taxon>
        <taxon>Embryophyta</taxon>
        <taxon>Tracheophyta</taxon>
        <taxon>Spermatophyta</taxon>
        <taxon>Magnoliopsida</taxon>
        <taxon>eudicotyledons</taxon>
        <taxon>Gunneridae</taxon>
        <taxon>Pentapetalae</taxon>
        <taxon>rosids</taxon>
        <taxon>fabids</taxon>
        <taxon>Fabales</taxon>
        <taxon>Fabaceae</taxon>
        <taxon>Papilionoideae</taxon>
        <taxon>50 kb inversion clade</taxon>
        <taxon>NPAAA clade</taxon>
        <taxon>indigoferoid/millettioid clade</taxon>
        <taxon>Phaseoleae</taxon>
        <taxon>Vigna</taxon>
    </lineage>
</organism>
<gene>
    <name evidence="1" type="ORF">V8G54_020342</name>
</gene>
<sequence length="152" mass="17349">MLTSKYHPPFILVQKINSRIAFHPLPWTLVHALRCFNPLCILLRSCLKEHGMESHPPLSSTKLDNKKNFFHYQQKELHIIPIKQNDLDQCPPPCLGYTAQKWSTSLRNLHHLHAPSCSSLPIPPSTEHLHHNNRVRGAHLFIPTSTPMHAGG</sequence>
<accession>A0AAQ3NDG9</accession>
<dbReference type="AlphaFoldDB" id="A0AAQ3NDG9"/>
<keyword evidence="2" id="KW-1185">Reference proteome</keyword>
<dbReference type="EMBL" id="CP144695">
    <property type="protein sequence ID" value="WVZ06996.1"/>
    <property type="molecule type" value="Genomic_DNA"/>
</dbReference>
<name>A0AAQ3NDG9_VIGMU</name>
<proteinExistence type="predicted"/>
<evidence type="ECO:0000313" key="2">
    <source>
        <dbReference type="Proteomes" id="UP001374535"/>
    </source>
</evidence>